<feature type="transmembrane region" description="Helical" evidence="8">
    <location>
        <begin position="16"/>
        <end position="37"/>
    </location>
</feature>
<feature type="transmembrane region" description="Helical" evidence="8">
    <location>
        <begin position="153"/>
        <end position="174"/>
    </location>
</feature>
<evidence type="ECO:0000256" key="7">
    <source>
        <dbReference type="ARBA" id="ARBA00023136"/>
    </source>
</evidence>
<dbReference type="Pfam" id="PF06699">
    <property type="entry name" value="PIG-F"/>
    <property type="match status" value="1"/>
</dbReference>
<feature type="transmembrane region" description="Helical" evidence="8">
    <location>
        <begin position="79"/>
        <end position="100"/>
    </location>
</feature>
<sequence>MAVYNSDHTTASSKEIAVVSGIQMAALALAGVFANYLLADVTFVTKPVLAFKIFTFVYAPLCFTLLLSRTKSKWTLMQLVKLPIIITLFAAFFHIIAVLYGAPFLEKTEETFVWGLVMAILLVTPLCAVFGTELEVFVRMCSSSWYEYSLESYFQQCIIMTVFGAWIGAFTIPLDWDRPWQGKLNLNQ</sequence>
<evidence type="ECO:0000256" key="1">
    <source>
        <dbReference type="ARBA" id="ARBA00004477"/>
    </source>
</evidence>
<dbReference type="InterPro" id="IPR009580">
    <property type="entry name" value="GPI_biosynthesis_protein_Pig-F"/>
</dbReference>
<dbReference type="Proteomes" id="UP000001593">
    <property type="component" value="Unassembled WGS sequence"/>
</dbReference>
<keyword evidence="3" id="KW-0337">GPI-anchor biosynthesis</keyword>
<dbReference type="eggNOG" id="KOG3144">
    <property type="taxonomic scope" value="Eukaryota"/>
</dbReference>
<keyword evidence="5" id="KW-0256">Endoplasmic reticulum</keyword>
<dbReference type="EMBL" id="DS469523">
    <property type="protein sequence ID" value="EDO46926.1"/>
    <property type="molecule type" value="Genomic_DNA"/>
</dbReference>
<dbReference type="HOGENOM" id="CLU_1442686_0_0_1"/>
<dbReference type="OMA" id="MERAICI"/>
<evidence type="ECO:0000256" key="8">
    <source>
        <dbReference type="SAM" id="Phobius"/>
    </source>
</evidence>
<evidence type="ECO:0000256" key="2">
    <source>
        <dbReference type="ARBA" id="ARBA00004687"/>
    </source>
</evidence>
<keyword evidence="10" id="KW-1185">Reference proteome</keyword>
<evidence type="ECO:0000313" key="10">
    <source>
        <dbReference type="Proteomes" id="UP000001593"/>
    </source>
</evidence>
<dbReference type="GO" id="GO:0005789">
    <property type="term" value="C:endoplasmic reticulum membrane"/>
    <property type="evidence" value="ECO:0007669"/>
    <property type="project" value="UniProtKB-SubCell"/>
</dbReference>
<name>A7RNI0_NEMVE</name>
<evidence type="ECO:0000313" key="9">
    <source>
        <dbReference type="EMBL" id="EDO46926.1"/>
    </source>
</evidence>
<keyword evidence="7 8" id="KW-0472">Membrane</keyword>
<keyword evidence="6 8" id="KW-1133">Transmembrane helix</keyword>
<keyword evidence="4 8" id="KW-0812">Transmembrane</keyword>
<dbReference type="UniPathway" id="UPA00196"/>
<dbReference type="AlphaFoldDB" id="A7RNI0"/>
<comment type="pathway">
    <text evidence="2">Glycolipid biosynthesis; glycosylphosphatidylinositol-anchor biosynthesis.</text>
</comment>
<comment type="subcellular location">
    <subcellularLocation>
        <location evidence="1">Endoplasmic reticulum membrane</location>
        <topology evidence="1">Multi-pass membrane protein</topology>
    </subcellularLocation>
</comment>
<reference evidence="9 10" key="1">
    <citation type="journal article" date="2007" name="Science">
        <title>Sea anemone genome reveals ancestral eumetazoan gene repertoire and genomic organization.</title>
        <authorList>
            <person name="Putnam N.H."/>
            <person name="Srivastava M."/>
            <person name="Hellsten U."/>
            <person name="Dirks B."/>
            <person name="Chapman J."/>
            <person name="Salamov A."/>
            <person name="Terry A."/>
            <person name="Shapiro H."/>
            <person name="Lindquist E."/>
            <person name="Kapitonov V.V."/>
            <person name="Jurka J."/>
            <person name="Genikhovich G."/>
            <person name="Grigoriev I.V."/>
            <person name="Lucas S.M."/>
            <person name="Steele R.E."/>
            <person name="Finnerty J.R."/>
            <person name="Technau U."/>
            <person name="Martindale M.Q."/>
            <person name="Rokhsar D.S."/>
        </authorList>
    </citation>
    <scope>NUCLEOTIDE SEQUENCE [LARGE SCALE GENOMIC DNA]</scope>
    <source>
        <strain evidence="10">CH2 X CH6</strain>
    </source>
</reference>
<proteinExistence type="predicted"/>
<feature type="transmembrane region" description="Helical" evidence="8">
    <location>
        <begin position="112"/>
        <end position="132"/>
    </location>
</feature>
<dbReference type="STRING" id="45351.A7RNI0"/>
<accession>A7RNI0</accession>
<dbReference type="InParanoid" id="A7RNI0"/>
<protein>
    <submittedName>
        <fullName evidence="9">Uncharacterized protein</fullName>
    </submittedName>
</protein>
<evidence type="ECO:0000256" key="6">
    <source>
        <dbReference type="ARBA" id="ARBA00022989"/>
    </source>
</evidence>
<dbReference type="PhylomeDB" id="A7RNI0"/>
<feature type="transmembrane region" description="Helical" evidence="8">
    <location>
        <begin position="49"/>
        <end position="67"/>
    </location>
</feature>
<organism evidence="9 10">
    <name type="scientific">Nematostella vectensis</name>
    <name type="common">Starlet sea anemone</name>
    <dbReference type="NCBI Taxonomy" id="45351"/>
    <lineage>
        <taxon>Eukaryota</taxon>
        <taxon>Metazoa</taxon>
        <taxon>Cnidaria</taxon>
        <taxon>Anthozoa</taxon>
        <taxon>Hexacorallia</taxon>
        <taxon>Actiniaria</taxon>
        <taxon>Edwardsiidae</taxon>
        <taxon>Nematostella</taxon>
    </lineage>
</organism>
<gene>
    <name evidence="9" type="ORF">NEMVEDRAFT_v1g199719</name>
</gene>
<dbReference type="GO" id="GO:0006506">
    <property type="term" value="P:GPI anchor biosynthetic process"/>
    <property type="evidence" value="ECO:0007669"/>
    <property type="project" value="UniProtKB-UniPathway"/>
</dbReference>
<evidence type="ECO:0000256" key="4">
    <source>
        <dbReference type="ARBA" id="ARBA00022692"/>
    </source>
</evidence>
<evidence type="ECO:0000256" key="3">
    <source>
        <dbReference type="ARBA" id="ARBA00022502"/>
    </source>
</evidence>
<evidence type="ECO:0000256" key="5">
    <source>
        <dbReference type="ARBA" id="ARBA00022824"/>
    </source>
</evidence>